<accession>I3W056</accession>
<dbReference type="AlphaFoldDB" id="I3W056"/>
<protein>
    <submittedName>
        <fullName evidence="2">Uncharacterized protein</fullName>
    </submittedName>
</protein>
<dbReference type="RefSeq" id="WP_015062333.1">
    <property type="nucleotide sequence ID" value="NC_019337.1"/>
</dbReference>
<feature type="compositionally biased region" description="Basic and acidic residues" evidence="1">
    <location>
        <begin position="175"/>
        <end position="184"/>
    </location>
</feature>
<geneLocation type="plasmid" evidence="2">
    <name>pAC258-29</name>
</geneLocation>
<reference evidence="2" key="1">
    <citation type="submission" date="2012-01" db="EMBL/GenBank/DDBJ databases">
        <authorList>
            <person name="Summers A.O."/>
            <person name="Wireman J."/>
        </authorList>
    </citation>
    <scope>NUCLEOTIDE SEQUENCE</scope>
    <source>
        <strain evidence="2">AC2-58</strain>
        <plasmid evidence="2">pAC258-29</plasmid>
    </source>
</reference>
<evidence type="ECO:0000256" key="1">
    <source>
        <dbReference type="SAM" id="MobiDB-lite"/>
    </source>
</evidence>
<proteinExistence type="predicted"/>
<feature type="compositionally biased region" description="Polar residues" evidence="1">
    <location>
        <begin position="101"/>
        <end position="113"/>
    </location>
</feature>
<feature type="compositionally biased region" description="Low complexity" evidence="1">
    <location>
        <begin position="143"/>
        <end position="165"/>
    </location>
</feature>
<feature type="region of interest" description="Disordered" evidence="1">
    <location>
        <begin position="85"/>
        <end position="184"/>
    </location>
</feature>
<sequence>MTGTEQKPLASYGDALVKQSPSGVIQWLNENRAALLNLQKERWINWQAIADMLASNGILNAAGKPPSAGTIKRAWYRVRKQPLPEIDLPSPQGGPSVLHNPESNNGLHNTTVLHNPEPAPDPAPVKSALSPILPEQRTRPRRTLATLRGMEQAAPPTAPATQTTASKPEPLNADDVLRDMGIEP</sequence>
<keyword evidence="2" id="KW-0614">Plasmid</keyword>
<organism evidence="2">
    <name type="scientific">Acetobacter pasteurianus</name>
    <name type="common">Acetobacter turbidans</name>
    <dbReference type="NCBI Taxonomy" id="438"/>
    <lineage>
        <taxon>Bacteria</taxon>
        <taxon>Pseudomonadati</taxon>
        <taxon>Pseudomonadota</taxon>
        <taxon>Alphaproteobacteria</taxon>
        <taxon>Acetobacterales</taxon>
        <taxon>Acetobacteraceae</taxon>
        <taxon>Acetobacter</taxon>
    </lineage>
</organism>
<dbReference type="EMBL" id="JQ418523">
    <property type="protein sequence ID" value="AFK88983.1"/>
    <property type="molecule type" value="Genomic_DNA"/>
</dbReference>
<evidence type="ECO:0000313" key="2">
    <source>
        <dbReference type="EMBL" id="AFK88983.1"/>
    </source>
</evidence>
<name>I3W056_ACEPA</name>